<dbReference type="RefSeq" id="WP_089214941.1">
    <property type="nucleotide sequence ID" value="NZ_FZPA01000002.1"/>
</dbReference>
<feature type="compositionally biased region" description="Pro residues" evidence="1">
    <location>
        <begin position="145"/>
        <end position="155"/>
    </location>
</feature>
<sequence length="240" mass="23502">MSGRIEEAKDAAAARALSRLAEPAVPEGLAARIKAQATALPQAAGQAAEPVVAAPEAASALASPRPRRWPAYAAAASVAVAILAWAMLPSRPHDATPIAPQVVDSTPSSPAEAPKTPVQIEAPAPAAPAPKLAERQKPAKKTAPAPEPVPAPPAAGPAAVELATKAPESAPPAPPGESPQEPELAQTGPQLPAENDNVTGSVYGPPAPTGLGIAGSAGARPGAPMGGHRGGPPPGGPGPR</sequence>
<evidence type="ECO:0000256" key="1">
    <source>
        <dbReference type="SAM" id="MobiDB-lite"/>
    </source>
</evidence>
<proteinExistence type="predicted"/>
<dbReference type="Proteomes" id="UP000198339">
    <property type="component" value="Unassembled WGS sequence"/>
</dbReference>
<dbReference type="AlphaFoldDB" id="A0A239FME1"/>
<feature type="compositionally biased region" description="Low complexity" evidence="1">
    <location>
        <begin position="214"/>
        <end position="223"/>
    </location>
</feature>
<gene>
    <name evidence="2" type="ORF">SAMN06295955_102158</name>
</gene>
<name>A0A239FME1_9SPHN</name>
<dbReference type="EMBL" id="FZPA01000002">
    <property type="protein sequence ID" value="SNS58116.1"/>
    <property type="molecule type" value="Genomic_DNA"/>
</dbReference>
<accession>A0A239FME1</accession>
<feature type="region of interest" description="Disordered" evidence="1">
    <location>
        <begin position="97"/>
        <end position="240"/>
    </location>
</feature>
<reference evidence="2 3" key="1">
    <citation type="submission" date="2017-06" db="EMBL/GenBank/DDBJ databases">
        <authorList>
            <person name="Kim H.J."/>
            <person name="Triplett B.A."/>
        </authorList>
    </citation>
    <scope>NUCLEOTIDE SEQUENCE [LARGE SCALE GENOMIC DNA]</scope>
    <source>
        <strain evidence="2 3">DS15</strain>
    </source>
</reference>
<feature type="compositionally biased region" description="Pro residues" evidence="1">
    <location>
        <begin position="231"/>
        <end position="240"/>
    </location>
</feature>
<organism evidence="2 3">
    <name type="scientific">Sphingopyxis indica</name>
    <dbReference type="NCBI Taxonomy" id="436663"/>
    <lineage>
        <taxon>Bacteria</taxon>
        <taxon>Pseudomonadati</taxon>
        <taxon>Pseudomonadota</taxon>
        <taxon>Alphaproteobacteria</taxon>
        <taxon>Sphingomonadales</taxon>
        <taxon>Sphingomonadaceae</taxon>
        <taxon>Sphingopyxis</taxon>
    </lineage>
</organism>
<evidence type="ECO:0000313" key="3">
    <source>
        <dbReference type="Proteomes" id="UP000198339"/>
    </source>
</evidence>
<evidence type="ECO:0000313" key="2">
    <source>
        <dbReference type="EMBL" id="SNS58116.1"/>
    </source>
</evidence>
<keyword evidence="3" id="KW-1185">Reference proteome</keyword>
<protein>
    <submittedName>
        <fullName evidence="2">Uncharacterized protein</fullName>
    </submittedName>
</protein>